<feature type="binding site" evidence="11">
    <location>
        <position position="645"/>
    </location>
    <ligand>
        <name>Zn(2+)</name>
        <dbReference type="ChEBI" id="CHEBI:29105"/>
        <note>catalytic</note>
    </ligand>
</feature>
<feature type="binding site" evidence="11">
    <location>
        <position position="565"/>
    </location>
    <ligand>
        <name>5-methyltetrahydropteroyltri-L-glutamate</name>
        <dbReference type="ChEBI" id="CHEBI:58207"/>
    </ligand>
</feature>
<dbReference type="EC" id="2.1.1.14" evidence="11"/>
<feature type="binding site" evidence="11">
    <location>
        <position position="488"/>
    </location>
    <ligand>
        <name>L-methionine</name>
        <dbReference type="ChEBI" id="CHEBI:57844"/>
    </ligand>
</feature>
<feature type="binding site" evidence="11">
    <location>
        <position position="609"/>
    </location>
    <ligand>
        <name>5-methyltetrahydropteroyltri-L-glutamate</name>
        <dbReference type="ChEBI" id="CHEBI:58207"/>
    </ligand>
</feature>
<comment type="similarity">
    <text evidence="3 11">Belongs to the vitamin-B12 independent methionine synthase family.</text>
</comment>
<feature type="binding site" evidence="11">
    <location>
        <position position="603"/>
    </location>
    <ligand>
        <name>L-methionine</name>
        <dbReference type="ChEBI" id="CHEBI:57844"/>
    </ligand>
</feature>
<organism evidence="15 16">
    <name type="scientific">Aquibacillus albus</name>
    <dbReference type="NCBI Taxonomy" id="1168171"/>
    <lineage>
        <taxon>Bacteria</taxon>
        <taxon>Bacillati</taxon>
        <taxon>Bacillota</taxon>
        <taxon>Bacilli</taxon>
        <taxon>Bacillales</taxon>
        <taxon>Bacillaceae</taxon>
        <taxon>Aquibacillus</taxon>
    </lineage>
</organism>
<dbReference type="InterPro" id="IPR002629">
    <property type="entry name" value="Met_Synth_C/arc"/>
</dbReference>
<feature type="domain" description="Cobalamin-independent methionine synthase MetE N-terminal" evidence="14">
    <location>
        <begin position="6"/>
        <end position="313"/>
    </location>
</feature>
<keyword evidence="10 11" id="KW-0486">Methionine biosynthesis</keyword>
<dbReference type="CDD" id="cd03312">
    <property type="entry name" value="CIMS_N_terminal_like"/>
    <property type="match status" value="1"/>
</dbReference>
<keyword evidence="9 11" id="KW-0862">Zinc</keyword>
<evidence type="ECO:0000313" key="16">
    <source>
        <dbReference type="Proteomes" id="UP001296943"/>
    </source>
</evidence>
<keyword evidence="7 11" id="KW-0479">Metal-binding</keyword>
<evidence type="ECO:0000256" key="8">
    <source>
        <dbReference type="ARBA" id="ARBA00022737"/>
    </source>
</evidence>
<evidence type="ECO:0000256" key="7">
    <source>
        <dbReference type="ARBA" id="ARBA00022723"/>
    </source>
</evidence>
<sequence>MTKIISSNLGYPRIGEKREWKQALEQYWDHSISEKELLDKTKKLRLENLKKQQDLGIDLIPVGDFSLYDHVLDTSVMFGVIPNRFDYHGGKVSLDTYFAMARGVKHAVASEMTKWFNTNYHYIVPELESIKPTVTENLPLTYYKEAKQELGIDGKPVILGPITYLKLSKGYEEKDFGHLLHAFLPLYIQVFKELEEAGVTWVQLDEPIFGTNLSEEILANTRQAYEAIQDEVPNLNIIIQTYFESVVQYKEVVDLPVKGIGLDFVHGESLSLIQEYGFPKDKVLAAGVINGRNVWRADLENNLQLLADIKQTVESDRLIVQPSSSLLHVPVTKEQEEDLDVTIKGGLSFADEKLVEVVTLTEGLKNGKQSVNEELQKSKQELERLRNSTLRTNKEVKANIENLNEDDIKRSVPFNQRIKKQQEHFHLPLLPTTTIGSLPQTTEVKKTRTAWRKKQITTNEYEQFVRDYIKKWIGIQEELGLDVLVHGEPERADMVEYFGEKLNGFTVTKYGWVQSYGSRCVKPPLIVGDVYFDQPMTVKEAVYAQSLTDKPVKGMLTGPTTIYNWSFVHNDVPRKTVLNQIGLALRKEIEALEENWIKIIQVDEPALREGLPLDRNKWQDYLEDAVYAFKLATASVKDDTQIHTHMCYSDFQDIFDTIDALDADVISIETSRSHGELISTFEENTYNKEIGLGVYDIHSPRIPSKEEIKQNINRALKTISSKQFWINPDCGLKTRKEEETIEALKTMVEAAREIREELLTYQK</sequence>
<dbReference type="HAMAP" id="MF_00172">
    <property type="entry name" value="Meth_synth"/>
    <property type="match status" value="1"/>
</dbReference>
<keyword evidence="16" id="KW-1185">Reference proteome</keyword>
<evidence type="ECO:0000256" key="1">
    <source>
        <dbReference type="ARBA" id="ARBA00002777"/>
    </source>
</evidence>
<keyword evidence="12" id="KW-0175">Coiled coil</keyword>
<dbReference type="InterPro" id="IPR038071">
    <property type="entry name" value="UROD/MetE-like_sf"/>
</dbReference>
<dbReference type="GO" id="GO:0032259">
    <property type="term" value="P:methylation"/>
    <property type="evidence" value="ECO:0007669"/>
    <property type="project" value="UniProtKB-KW"/>
</dbReference>
<evidence type="ECO:0000256" key="3">
    <source>
        <dbReference type="ARBA" id="ARBA00009553"/>
    </source>
</evidence>
<feature type="active site" description="Proton donor" evidence="11">
    <location>
        <position position="698"/>
    </location>
</feature>
<evidence type="ECO:0000256" key="5">
    <source>
        <dbReference type="ARBA" id="ARBA00022605"/>
    </source>
</evidence>
<dbReference type="NCBIfam" id="NF003556">
    <property type="entry name" value="PRK05222.1"/>
    <property type="match status" value="1"/>
</dbReference>
<evidence type="ECO:0000256" key="6">
    <source>
        <dbReference type="ARBA" id="ARBA00022679"/>
    </source>
</evidence>
<evidence type="ECO:0000259" key="13">
    <source>
        <dbReference type="Pfam" id="PF01717"/>
    </source>
</evidence>
<dbReference type="SUPFAM" id="SSF51726">
    <property type="entry name" value="UROD/MetE-like"/>
    <property type="match status" value="2"/>
</dbReference>
<name>A0ABS2MY02_9BACI</name>
<evidence type="ECO:0000256" key="9">
    <source>
        <dbReference type="ARBA" id="ARBA00022833"/>
    </source>
</evidence>
<feature type="coiled-coil region" evidence="12">
    <location>
        <begin position="365"/>
        <end position="406"/>
    </location>
</feature>
<dbReference type="InterPro" id="IPR013215">
    <property type="entry name" value="Cbl-indep_Met_Synth_N"/>
</dbReference>
<gene>
    <name evidence="11" type="primary">metE</name>
    <name evidence="15" type="ORF">JOC48_001245</name>
</gene>
<dbReference type="Pfam" id="PF01717">
    <property type="entry name" value="Meth_synt_2"/>
    <property type="match status" value="1"/>
</dbReference>
<evidence type="ECO:0000256" key="12">
    <source>
        <dbReference type="SAM" id="Coils"/>
    </source>
</evidence>
<reference evidence="15 16" key="1">
    <citation type="submission" date="2021-01" db="EMBL/GenBank/DDBJ databases">
        <title>Genomic Encyclopedia of Type Strains, Phase IV (KMG-IV): sequencing the most valuable type-strain genomes for metagenomic binning, comparative biology and taxonomic classification.</title>
        <authorList>
            <person name="Goeker M."/>
        </authorList>
    </citation>
    <scope>NUCLEOTIDE SEQUENCE [LARGE SCALE GENOMIC DNA]</scope>
    <source>
        <strain evidence="15 16">DSM 23711</strain>
    </source>
</reference>
<evidence type="ECO:0000256" key="2">
    <source>
        <dbReference type="ARBA" id="ARBA00004681"/>
    </source>
</evidence>
<comment type="pathway">
    <text evidence="2 11">Amino-acid biosynthesis; L-methionine biosynthesis via de novo pathway; L-methionine from L-homocysteine (MetE route): step 1/1.</text>
</comment>
<dbReference type="Pfam" id="PF08267">
    <property type="entry name" value="Meth_synt_1"/>
    <property type="match status" value="1"/>
</dbReference>
<feature type="binding site" evidence="11">
    <location>
        <position position="114"/>
    </location>
    <ligand>
        <name>5-methyltetrahydropteroyltri-L-glutamate</name>
        <dbReference type="ChEBI" id="CHEBI:58207"/>
    </ligand>
</feature>
<evidence type="ECO:0000256" key="10">
    <source>
        <dbReference type="ARBA" id="ARBA00023167"/>
    </source>
</evidence>
<feature type="binding site" evidence="11">
    <location>
        <position position="730"/>
    </location>
    <ligand>
        <name>Zn(2+)</name>
        <dbReference type="ChEBI" id="CHEBI:29105"/>
        <note>catalytic</note>
    </ligand>
</feature>
<dbReference type="CDD" id="cd03311">
    <property type="entry name" value="CIMS_C_terminal_like"/>
    <property type="match status" value="1"/>
</dbReference>
<feature type="binding site" evidence="11">
    <location>
        <position position="647"/>
    </location>
    <ligand>
        <name>Zn(2+)</name>
        <dbReference type="ChEBI" id="CHEBI:29105"/>
        <note>catalytic</note>
    </ligand>
</feature>
<feature type="binding site" evidence="11">
    <location>
        <position position="669"/>
    </location>
    <ligand>
        <name>Zn(2+)</name>
        <dbReference type="ChEBI" id="CHEBI:29105"/>
        <note>catalytic</note>
    </ligand>
</feature>
<feature type="binding site" evidence="11">
    <location>
        <position position="603"/>
    </location>
    <ligand>
        <name>L-homocysteine</name>
        <dbReference type="ChEBI" id="CHEBI:58199"/>
    </ligand>
</feature>
<feature type="binding site" evidence="11">
    <location>
        <begin position="435"/>
        <end position="437"/>
    </location>
    <ligand>
        <name>L-methionine</name>
        <dbReference type="ChEBI" id="CHEBI:57844"/>
    </ligand>
</feature>
<dbReference type="PANTHER" id="PTHR30519">
    <property type="entry name" value="5-METHYLTETRAHYDROPTEROYLTRIGLUTAMATE--HOMOCYSTEINE METHYLTRANSFERASE"/>
    <property type="match status" value="1"/>
</dbReference>
<comment type="function">
    <text evidence="1 11">Catalyzes the transfer of a methyl group from 5-methyltetrahydrofolate to homocysteine resulting in methionine formation.</text>
</comment>
<comment type="catalytic activity">
    <reaction evidence="11">
        <text>5-methyltetrahydropteroyltri-L-glutamate + L-homocysteine = tetrahydropteroyltri-L-glutamate + L-methionine</text>
        <dbReference type="Rhea" id="RHEA:21196"/>
        <dbReference type="ChEBI" id="CHEBI:57844"/>
        <dbReference type="ChEBI" id="CHEBI:58140"/>
        <dbReference type="ChEBI" id="CHEBI:58199"/>
        <dbReference type="ChEBI" id="CHEBI:58207"/>
        <dbReference type="EC" id="2.1.1.14"/>
    </reaction>
</comment>
<evidence type="ECO:0000256" key="11">
    <source>
        <dbReference type="HAMAP-Rule" id="MF_00172"/>
    </source>
</evidence>
<comment type="cofactor">
    <cofactor evidence="11">
        <name>Zn(2+)</name>
        <dbReference type="ChEBI" id="CHEBI:29105"/>
    </cofactor>
    <text evidence="11">Binds 1 zinc ion per subunit.</text>
</comment>
<feature type="binding site" evidence="11">
    <location>
        <begin position="435"/>
        <end position="437"/>
    </location>
    <ligand>
        <name>L-homocysteine</name>
        <dbReference type="ChEBI" id="CHEBI:58199"/>
    </ligand>
</feature>
<dbReference type="InterPro" id="IPR006276">
    <property type="entry name" value="Cobalamin-indep_Met_synthase"/>
</dbReference>
<dbReference type="RefSeq" id="WP_204498183.1">
    <property type="nucleotide sequence ID" value="NZ_JAFBDR010000005.1"/>
</dbReference>
<dbReference type="Gene3D" id="3.20.20.210">
    <property type="match status" value="2"/>
</dbReference>
<proteinExistence type="inferred from homology"/>
<feature type="binding site" evidence="11">
    <location>
        <begin position="519"/>
        <end position="520"/>
    </location>
    <ligand>
        <name>5-methyltetrahydropteroyltri-L-glutamate</name>
        <dbReference type="ChEBI" id="CHEBI:58207"/>
    </ligand>
</feature>
<accession>A0ABS2MY02</accession>
<dbReference type="GO" id="GO:0003871">
    <property type="term" value="F:5-methyltetrahydropteroyltriglutamate-homocysteine S-methyltransferase activity"/>
    <property type="evidence" value="ECO:0007669"/>
    <property type="project" value="UniProtKB-EC"/>
</dbReference>
<evidence type="ECO:0000259" key="14">
    <source>
        <dbReference type="Pfam" id="PF08267"/>
    </source>
</evidence>
<dbReference type="PIRSF" id="PIRSF000382">
    <property type="entry name" value="MeTrfase_B12_ind"/>
    <property type="match status" value="1"/>
</dbReference>
<keyword evidence="5 11" id="KW-0028">Amino-acid biosynthesis</keyword>
<feature type="domain" description="Cobalamin-independent methionine synthase MetE C-terminal/archaeal" evidence="13">
    <location>
        <begin position="430"/>
        <end position="752"/>
    </location>
</feature>
<dbReference type="Proteomes" id="UP001296943">
    <property type="component" value="Unassembled WGS sequence"/>
</dbReference>
<protein>
    <recommendedName>
        <fullName evidence="11">5-methyltetrahydropteroyltriglutamate--homocysteine methyltransferase</fullName>
        <ecNumber evidence="11">2.1.1.14</ecNumber>
    </recommendedName>
    <alternativeName>
        <fullName evidence="11">Cobalamin-independent methionine synthase</fullName>
    </alternativeName>
    <alternativeName>
        <fullName evidence="11">Methionine synthase, vitamin-B12 independent isozyme</fullName>
    </alternativeName>
</protein>
<keyword evidence="6 11" id="KW-0808">Transferase</keyword>
<evidence type="ECO:0000313" key="15">
    <source>
        <dbReference type="EMBL" id="MBM7570767.1"/>
    </source>
</evidence>
<comment type="caution">
    <text evidence="15">The sequence shown here is derived from an EMBL/GenBank/DDBJ whole genome shotgun (WGS) entry which is preliminary data.</text>
</comment>
<keyword evidence="8 11" id="KW-0677">Repeat</keyword>
<feature type="binding site" evidence="11">
    <location>
        <begin position="18"/>
        <end position="21"/>
    </location>
    <ligand>
        <name>5-methyltetrahydropteroyltri-L-glutamate</name>
        <dbReference type="ChEBI" id="CHEBI:58207"/>
    </ligand>
</feature>
<evidence type="ECO:0000256" key="4">
    <source>
        <dbReference type="ARBA" id="ARBA00022603"/>
    </source>
</evidence>
<dbReference type="NCBIfam" id="TIGR01371">
    <property type="entry name" value="met_syn_B12ind"/>
    <property type="match status" value="1"/>
</dbReference>
<feature type="binding site" evidence="11">
    <location>
        <position position="488"/>
    </location>
    <ligand>
        <name>L-homocysteine</name>
        <dbReference type="ChEBI" id="CHEBI:58199"/>
    </ligand>
</feature>
<dbReference type="EMBL" id="JAFBDR010000005">
    <property type="protein sequence ID" value="MBM7570767.1"/>
    <property type="molecule type" value="Genomic_DNA"/>
</dbReference>
<keyword evidence="4 11" id="KW-0489">Methyltransferase</keyword>